<organism evidence="2 3">
    <name type="scientific">Hymenolepis diminuta</name>
    <name type="common">Rat tapeworm</name>
    <dbReference type="NCBI Taxonomy" id="6216"/>
    <lineage>
        <taxon>Eukaryota</taxon>
        <taxon>Metazoa</taxon>
        <taxon>Spiralia</taxon>
        <taxon>Lophotrochozoa</taxon>
        <taxon>Platyhelminthes</taxon>
        <taxon>Cestoda</taxon>
        <taxon>Eucestoda</taxon>
        <taxon>Cyclophyllidea</taxon>
        <taxon>Hymenolepididae</taxon>
        <taxon>Hymenolepis</taxon>
    </lineage>
</organism>
<evidence type="ECO:0000313" key="2">
    <source>
        <dbReference type="EMBL" id="VUZ50378.1"/>
    </source>
</evidence>
<proteinExistence type="predicted"/>
<name>A0A564YUK5_HYMDI</name>
<sequence length="255" mass="29217">MEEEPSLTSTDEHLQSSPNLPSFSLSYPQLSTPDSAESNFTRNEENTSEIPETMDSEDFHTSPTQVLQNTCTNIHIIIPKTSIFQKIERLLVFINSAWAIRILGKPLFSISIRYLYFESLLPLLSSKLNNYFVRQICSSCFANTVALRSADFVMYFATPELPLKRVIERIIDELRDDQLFIVAIVQNKIGGDHEEIDCLLDLMWSLYGSYGDEVAKVAAHVHFCFIHHDSRTILDIENVLYWGCNRIAFNKLQLT</sequence>
<reference evidence="2 3" key="1">
    <citation type="submission" date="2019-07" db="EMBL/GenBank/DDBJ databases">
        <authorList>
            <person name="Jastrzebski P J."/>
            <person name="Paukszto L."/>
            <person name="Jastrzebski P J."/>
        </authorList>
    </citation>
    <scope>NUCLEOTIDE SEQUENCE [LARGE SCALE GENOMIC DNA]</scope>
    <source>
        <strain evidence="2 3">WMS-il1</strain>
    </source>
</reference>
<feature type="region of interest" description="Disordered" evidence="1">
    <location>
        <begin position="1"/>
        <end position="59"/>
    </location>
</feature>
<evidence type="ECO:0000313" key="3">
    <source>
        <dbReference type="Proteomes" id="UP000321570"/>
    </source>
</evidence>
<protein>
    <submittedName>
        <fullName evidence="2">Uncharacterized protein</fullName>
    </submittedName>
</protein>
<keyword evidence="3" id="KW-1185">Reference proteome</keyword>
<accession>A0A564YUK5</accession>
<dbReference type="Proteomes" id="UP000321570">
    <property type="component" value="Unassembled WGS sequence"/>
</dbReference>
<feature type="compositionally biased region" description="Polar residues" evidence="1">
    <location>
        <begin position="15"/>
        <end position="41"/>
    </location>
</feature>
<dbReference type="AlphaFoldDB" id="A0A564YUK5"/>
<gene>
    <name evidence="2" type="ORF">WMSIL1_LOCUS9229</name>
</gene>
<dbReference type="EMBL" id="CABIJS010000356">
    <property type="protein sequence ID" value="VUZ50378.1"/>
    <property type="molecule type" value="Genomic_DNA"/>
</dbReference>
<evidence type="ECO:0000256" key="1">
    <source>
        <dbReference type="SAM" id="MobiDB-lite"/>
    </source>
</evidence>